<reference evidence="1" key="1">
    <citation type="submission" date="2023-03" db="EMBL/GenBank/DDBJ databases">
        <title>Massive genome expansion in bonnet fungi (Mycena s.s.) driven by repeated elements and novel gene families across ecological guilds.</title>
        <authorList>
            <consortium name="Lawrence Berkeley National Laboratory"/>
            <person name="Harder C.B."/>
            <person name="Miyauchi S."/>
            <person name="Viragh M."/>
            <person name="Kuo A."/>
            <person name="Thoen E."/>
            <person name="Andreopoulos B."/>
            <person name="Lu D."/>
            <person name="Skrede I."/>
            <person name="Drula E."/>
            <person name="Henrissat B."/>
            <person name="Morin E."/>
            <person name="Kohler A."/>
            <person name="Barry K."/>
            <person name="LaButti K."/>
            <person name="Morin E."/>
            <person name="Salamov A."/>
            <person name="Lipzen A."/>
            <person name="Mereny Z."/>
            <person name="Hegedus B."/>
            <person name="Baldrian P."/>
            <person name="Stursova M."/>
            <person name="Weitz H."/>
            <person name="Taylor A."/>
            <person name="Grigoriev I.V."/>
            <person name="Nagy L.G."/>
            <person name="Martin F."/>
            <person name="Kauserud H."/>
        </authorList>
    </citation>
    <scope>NUCLEOTIDE SEQUENCE</scope>
    <source>
        <strain evidence="1">9284</strain>
    </source>
</reference>
<dbReference type="Proteomes" id="UP001221142">
    <property type="component" value="Unassembled WGS sequence"/>
</dbReference>
<sequence length="507" mass="57133">MSTFHLNLTSSMADSQELARKVSATPMRYITEAYHQTPRGFESLDALTNVWSDVPETIELGVIDMFLFHLRAEKVPTCTPFSPQRHNNATCAYLSLDAMDCGDSRWLDWDRVLRILFVSPAFREAVVETPGSIELWTNLSIGELESLRKHDGVAIPSITLLNPFINSSAYPNVHARLLSAVDGDTNSFMRLLLQCTRRASKYIHLEQGPISLHFYIRLLNGLCRPTPHPLRRAFFDAGGIATVTRVFLAFSQSISSDPTEDQLTLLTSFITFISEYLEGDDYLGVVHAIKAGLPYAFLACLSTLLRLPQNSTEMAWDIVFKVLPAYMVYQSFRTALFPFVDDCHHERISLPSEFQSWAPFMLRLSSTFESTRRANEAFRRCENLQKLDWKAGHRKVCKPIEFDGELGRRRHFDILGIRKIAQAMVDSNFATLHAIALRDFPDTPHEDLVPFVDLTQYLKIEYKVTAMGADDEIAEASPQVGRAFVIVLIRNGSKVETPAGLASESGV</sequence>
<evidence type="ECO:0000313" key="2">
    <source>
        <dbReference type="Proteomes" id="UP001221142"/>
    </source>
</evidence>
<proteinExistence type="predicted"/>
<gene>
    <name evidence="1" type="ORF">FB45DRAFT_1082140</name>
</gene>
<keyword evidence="2" id="KW-1185">Reference proteome</keyword>
<organism evidence="1 2">
    <name type="scientific">Roridomyces roridus</name>
    <dbReference type="NCBI Taxonomy" id="1738132"/>
    <lineage>
        <taxon>Eukaryota</taxon>
        <taxon>Fungi</taxon>
        <taxon>Dikarya</taxon>
        <taxon>Basidiomycota</taxon>
        <taxon>Agaricomycotina</taxon>
        <taxon>Agaricomycetes</taxon>
        <taxon>Agaricomycetidae</taxon>
        <taxon>Agaricales</taxon>
        <taxon>Marasmiineae</taxon>
        <taxon>Mycenaceae</taxon>
        <taxon>Roridomyces</taxon>
    </lineage>
</organism>
<dbReference type="EMBL" id="JARKIF010000011">
    <property type="protein sequence ID" value="KAJ7627067.1"/>
    <property type="molecule type" value="Genomic_DNA"/>
</dbReference>
<accession>A0AAD7FMB9</accession>
<evidence type="ECO:0000313" key="1">
    <source>
        <dbReference type="EMBL" id="KAJ7627067.1"/>
    </source>
</evidence>
<dbReference type="AlphaFoldDB" id="A0AAD7FMB9"/>
<name>A0AAD7FMB9_9AGAR</name>
<comment type="caution">
    <text evidence="1">The sequence shown here is derived from an EMBL/GenBank/DDBJ whole genome shotgun (WGS) entry which is preliminary data.</text>
</comment>
<protein>
    <submittedName>
        <fullName evidence="1">Uncharacterized protein</fullName>
    </submittedName>
</protein>